<evidence type="ECO:0000313" key="2">
    <source>
        <dbReference type="EMBL" id="WGL18459.1"/>
    </source>
</evidence>
<accession>A0ABY8NJE6</accession>
<keyword evidence="3" id="KW-1185">Reference proteome</keyword>
<gene>
    <name evidence="2" type="ORF">PVT68_09205</name>
</gene>
<feature type="signal peptide" evidence="1">
    <location>
        <begin position="1"/>
        <end position="22"/>
    </location>
</feature>
<dbReference type="Gene3D" id="3.40.50.1980">
    <property type="entry name" value="Nitrogenase molybdenum iron protein domain"/>
    <property type="match status" value="2"/>
</dbReference>
<organism evidence="2 3">
    <name type="scientific">Microbulbifer bruguierae</name>
    <dbReference type="NCBI Taxonomy" id="3029061"/>
    <lineage>
        <taxon>Bacteria</taxon>
        <taxon>Pseudomonadati</taxon>
        <taxon>Pseudomonadota</taxon>
        <taxon>Gammaproteobacteria</taxon>
        <taxon>Cellvibrionales</taxon>
        <taxon>Microbulbiferaceae</taxon>
        <taxon>Microbulbifer</taxon>
    </lineage>
</organism>
<keyword evidence="1" id="KW-0732">Signal</keyword>
<sequence length="277" mass="30401">MKTLWQAVWLLCVLAGTVPASGAERVASLNLCMDQVILNWLPPEQIVSVTWLSDQPQYRKAPIPEHVYRNRAQAEELLPLKPDLVLTGQFGAQRAAARLEQLGFSVVRIPDAYSLEQLQSQLAALVAALGPLPPLLAQQRQLSALLLEPPAESTTVNHPRALILSANNITYGSGMLEHQLLTRAGFTNLAMAAGVNQLGRVSLEQVIALEPDLLVFYGGAQDFAIAHLAERHPVLKRYIDRGRTYRLPEQLGYCPALAVVDVLQQLNAKRAEIVDAE</sequence>
<protein>
    <recommendedName>
        <fullName evidence="4">Fe/B12 periplasmic-binding domain-containing protein</fullName>
    </recommendedName>
</protein>
<dbReference type="InterPro" id="IPR050902">
    <property type="entry name" value="ABC_Transporter_SBP"/>
</dbReference>
<dbReference type="RefSeq" id="WP_280322447.1">
    <property type="nucleotide sequence ID" value="NZ_CP118605.1"/>
</dbReference>
<proteinExistence type="predicted"/>
<dbReference type="Proteomes" id="UP001236500">
    <property type="component" value="Chromosome"/>
</dbReference>
<dbReference type="SUPFAM" id="SSF53807">
    <property type="entry name" value="Helical backbone' metal receptor"/>
    <property type="match status" value="1"/>
</dbReference>
<dbReference type="PANTHER" id="PTHR30535">
    <property type="entry name" value="VITAMIN B12-BINDING PROTEIN"/>
    <property type="match status" value="1"/>
</dbReference>
<feature type="chain" id="PRO_5046644610" description="Fe/B12 periplasmic-binding domain-containing protein" evidence="1">
    <location>
        <begin position="23"/>
        <end position="277"/>
    </location>
</feature>
<evidence type="ECO:0008006" key="4">
    <source>
        <dbReference type="Google" id="ProtNLM"/>
    </source>
</evidence>
<name>A0ABY8NJE6_9GAMM</name>
<reference evidence="2 3" key="1">
    <citation type="submission" date="2023-02" db="EMBL/GenBank/DDBJ databases">
        <title>Description and genomic characterization of Microbulbifer bruguierae sp. nov., isolated from the sediment of mangrove plant Bruguiera sexangula.</title>
        <authorList>
            <person name="Long M."/>
        </authorList>
    </citation>
    <scope>NUCLEOTIDE SEQUENCE [LARGE SCALE GENOMIC DNA]</scope>
    <source>
        <strain evidence="2 3">H12</strain>
    </source>
</reference>
<dbReference type="EMBL" id="CP118605">
    <property type="protein sequence ID" value="WGL18459.1"/>
    <property type="molecule type" value="Genomic_DNA"/>
</dbReference>
<evidence type="ECO:0000256" key="1">
    <source>
        <dbReference type="SAM" id="SignalP"/>
    </source>
</evidence>
<evidence type="ECO:0000313" key="3">
    <source>
        <dbReference type="Proteomes" id="UP001236500"/>
    </source>
</evidence>
<dbReference type="PANTHER" id="PTHR30535:SF34">
    <property type="entry name" value="MOLYBDATE-BINDING PROTEIN MOLA"/>
    <property type="match status" value="1"/>
</dbReference>